<comment type="caution">
    <text evidence="2">The sequence shown here is derived from an EMBL/GenBank/DDBJ whole genome shotgun (WGS) entry which is preliminary data.</text>
</comment>
<keyword evidence="1" id="KW-0472">Membrane</keyword>
<organism evidence="2 3">
    <name type="scientific">Aphis craccivora</name>
    <name type="common">Cowpea aphid</name>
    <dbReference type="NCBI Taxonomy" id="307492"/>
    <lineage>
        <taxon>Eukaryota</taxon>
        <taxon>Metazoa</taxon>
        <taxon>Ecdysozoa</taxon>
        <taxon>Arthropoda</taxon>
        <taxon>Hexapoda</taxon>
        <taxon>Insecta</taxon>
        <taxon>Pterygota</taxon>
        <taxon>Neoptera</taxon>
        <taxon>Paraneoptera</taxon>
        <taxon>Hemiptera</taxon>
        <taxon>Sternorrhyncha</taxon>
        <taxon>Aphidomorpha</taxon>
        <taxon>Aphidoidea</taxon>
        <taxon>Aphididae</taxon>
        <taxon>Aphidini</taxon>
        <taxon>Aphis</taxon>
        <taxon>Aphis</taxon>
    </lineage>
</organism>
<accession>A0A6G0YJ93</accession>
<name>A0A6G0YJ93_APHCR</name>
<keyword evidence="1" id="KW-0812">Transmembrane</keyword>
<proteinExistence type="predicted"/>
<evidence type="ECO:0000313" key="2">
    <source>
        <dbReference type="EMBL" id="KAF0757080.1"/>
    </source>
</evidence>
<protein>
    <submittedName>
        <fullName evidence="2">DUF4806 domain-containing protein</fullName>
    </submittedName>
</protein>
<evidence type="ECO:0000313" key="3">
    <source>
        <dbReference type="Proteomes" id="UP000478052"/>
    </source>
</evidence>
<dbReference type="EMBL" id="VUJU01003681">
    <property type="protein sequence ID" value="KAF0757080.1"/>
    <property type="molecule type" value="Genomic_DNA"/>
</dbReference>
<feature type="transmembrane region" description="Helical" evidence="1">
    <location>
        <begin position="34"/>
        <end position="55"/>
    </location>
</feature>
<keyword evidence="3" id="KW-1185">Reference proteome</keyword>
<gene>
    <name evidence="2" type="ORF">FWK35_00012166</name>
</gene>
<dbReference type="Proteomes" id="UP000478052">
    <property type="component" value="Unassembled WGS sequence"/>
</dbReference>
<reference evidence="2 3" key="1">
    <citation type="submission" date="2019-08" db="EMBL/GenBank/DDBJ databases">
        <title>Whole genome of Aphis craccivora.</title>
        <authorList>
            <person name="Voronova N.V."/>
            <person name="Shulinski R.S."/>
            <person name="Bandarenka Y.V."/>
            <person name="Zhorov D.G."/>
            <person name="Warner D."/>
        </authorList>
    </citation>
    <scope>NUCLEOTIDE SEQUENCE [LARGE SCALE GENOMIC DNA]</scope>
    <source>
        <strain evidence="2">180601</strain>
        <tissue evidence="2">Whole Body</tissue>
    </source>
</reference>
<feature type="non-terminal residue" evidence="2">
    <location>
        <position position="58"/>
    </location>
</feature>
<sequence>MNVSQKKYHLAQAPFNIQKNEKLGINAAAATKPYINYCHLLLLLLFYQNPLTLIIKLF</sequence>
<dbReference type="AlphaFoldDB" id="A0A6G0YJ93"/>
<keyword evidence="1" id="KW-1133">Transmembrane helix</keyword>
<evidence type="ECO:0000256" key="1">
    <source>
        <dbReference type="SAM" id="Phobius"/>
    </source>
</evidence>